<keyword evidence="2" id="KW-1185">Reference proteome</keyword>
<evidence type="ECO:0000313" key="2">
    <source>
        <dbReference type="Proteomes" id="UP001140096"/>
    </source>
</evidence>
<gene>
    <name evidence="1" type="ORF">H4S07_005332</name>
</gene>
<comment type="caution">
    <text evidence="1">The sequence shown here is derived from an EMBL/GenBank/DDBJ whole genome shotgun (WGS) entry which is preliminary data.</text>
</comment>
<evidence type="ECO:0000313" key="1">
    <source>
        <dbReference type="EMBL" id="KAJ2799832.1"/>
    </source>
</evidence>
<dbReference type="Proteomes" id="UP001140096">
    <property type="component" value="Unassembled WGS sequence"/>
</dbReference>
<protein>
    <submittedName>
        <fullName evidence="1">Uncharacterized protein</fullName>
    </submittedName>
</protein>
<reference evidence="1" key="1">
    <citation type="submission" date="2022-07" db="EMBL/GenBank/DDBJ databases">
        <title>Phylogenomic reconstructions and comparative analyses of Kickxellomycotina fungi.</title>
        <authorList>
            <person name="Reynolds N.K."/>
            <person name="Stajich J.E."/>
            <person name="Barry K."/>
            <person name="Grigoriev I.V."/>
            <person name="Crous P."/>
            <person name="Smith M.E."/>
        </authorList>
    </citation>
    <scope>NUCLEOTIDE SEQUENCE</scope>
    <source>
        <strain evidence="1">CBS 102833</strain>
    </source>
</reference>
<dbReference type="EMBL" id="JANBUP010002569">
    <property type="protein sequence ID" value="KAJ2799832.1"/>
    <property type="molecule type" value="Genomic_DNA"/>
</dbReference>
<name>A0ACC1L3I5_9FUNG</name>
<sequence>MQVAIARDTDSTGPIVHAYIAQLRDPYKLNKQAEHKLACRSADIAPVVRTEGAEERDRDFLLRKMDTYKSRAQGTNNLSSTHPIGHEYCDQTGVKRQPDLNDFFHIKRARVSVLVNTTKDIPLGDWDAVEKRLSHIPQRIGRAKNLYDYLVSGLADNVDNEHVYRNYAFRSSFLLHRLPLELFLQISCSIAYFPKLLPFIRYGSCAQVEGGTDGSAEAVVNDMPGTEASSLENINLRLATPINKLPSAVRKMIEERVVNIRQHFKSHIYVLYLLQLLRPVDTIKDIASMPPLPDAKDVFSSVPVTSPKNLCFGYQLVGKARLLSKDGYELVRDAYNSTLTHSLDLTTGYLNDDVYDMLDKDGQFKYWSDLYVSAMTEAKHLTAKHLLYGIGLAHYWVLDVSLNDSQIALLHLYVDKAECTTPLGNHKLLTEAAKGAGTTFEEARCYYMHKHLEMHKQSTRQRAYQKSKKMPSTKGSDASDDVGSDASDDAIESLKSNIKLTEDDLLRVAVCYAVMKHHAKSYHHIFEMDNIGDFFPNISFNVDCDVIVRYHWTDMQRKAKSRLRCDQIYKVWKYVLRDAIERGDLKDSEVEDPFDTQKAVDYYCNLLRDYTLEDLLSHYANDLAKDDVVFEAVESTSED</sequence>
<accession>A0ACC1L3I5</accession>
<proteinExistence type="predicted"/>
<organism evidence="1 2">
    <name type="scientific">Coemansia furcata</name>
    <dbReference type="NCBI Taxonomy" id="417177"/>
    <lineage>
        <taxon>Eukaryota</taxon>
        <taxon>Fungi</taxon>
        <taxon>Fungi incertae sedis</taxon>
        <taxon>Zoopagomycota</taxon>
        <taxon>Kickxellomycotina</taxon>
        <taxon>Kickxellomycetes</taxon>
        <taxon>Kickxellales</taxon>
        <taxon>Kickxellaceae</taxon>
        <taxon>Coemansia</taxon>
    </lineage>
</organism>